<dbReference type="InterPro" id="IPR026265">
    <property type="entry name" value="LptC"/>
</dbReference>
<evidence type="ECO:0000256" key="4">
    <source>
        <dbReference type="ARBA" id="ARBA00022989"/>
    </source>
</evidence>
<dbReference type="PANTHER" id="PTHR37481">
    <property type="entry name" value="LIPOPOLYSACCHARIDE EXPORT SYSTEM PROTEIN LPTC"/>
    <property type="match status" value="1"/>
</dbReference>
<evidence type="ECO:0000256" key="1">
    <source>
        <dbReference type="ARBA" id="ARBA00022475"/>
    </source>
</evidence>
<reference evidence="8 9" key="1">
    <citation type="journal article" date="2014" name="Int. J. Syst. Evol. Microbiol.">
        <title>Complete genome sequence of Corynebacterium casei LMG S-19264T (=DSM 44701T), isolated from a smear-ripened cheese.</title>
        <authorList>
            <consortium name="US DOE Joint Genome Institute (JGI-PGF)"/>
            <person name="Walter F."/>
            <person name="Albersmeier A."/>
            <person name="Kalinowski J."/>
            <person name="Ruckert C."/>
        </authorList>
    </citation>
    <scope>NUCLEOTIDE SEQUENCE [LARGE SCALE GENOMIC DNA]</scope>
    <source>
        <strain evidence="8 9">NBRC 112785</strain>
    </source>
</reference>
<proteinExistence type="inferred from homology"/>
<dbReference type="HAMAP" id="MF_01915">
    <property type="entry name" value="LPS_assembly_LptC"/>
    <property type="match status" value="1"/>
</dbReference>
<dbReference type="InterPro" id="IPR010664">
    <property type="entry name" value="LipoPS_assembly_LptC-rel"/>
</dbReference>
<name>A0AA37TLL6_9GAMM</name>
<dbReference type="GO" id="GO:0005886">
    <property type="term" value="C:plasma membrane"/>
    <property type="evidence" value="ECO:0007669"/>
    <property type="project" value="UniProtKB-SubCell"/>
</dbReference>
<dbReference type="PANTHER" id="PTHR37481:SF1">
    <property type="entry name" value="LIPOPOLYSACCHARIDE EXPORT SYSTEM PROTEIN LPTC"/>
    <property type="match status" value="1"/>
</dbReference>
<dbReference type="GO" id="GO:0017089">
    <property type="term" value="F:glycolipid transfer activity"/>
    <property type="evidence" value="ECO:0007669"/>
    <property type="project" value="TreeGrafter"/>
</dbReference>
<dbReference type="Proteomes" id="UP001157439">
    <property type="component" value="Unassembled WGS sequence"/>
</dbReference>
<dbReference type="Gene3D" id="2.60.450.10">
    <property type="entry name" value="Lipopolysaccharide (LPS) transport protein A like domain"/>
    <property type="match status" value="1"/>
</dbReference>
<comment type="function">
    <text evidence="6">Involved in the assembly of lipopolysaccharide (LPS). Required for the translocation of LPS from the inner membrane to the outer membrane. Facilitates the transfer of LPS from the inner membrane to the periplasmic protein LptA. Could be a docking site for LptA.</text>
</comment>
<dbReference type="RefSeq" id="WP_095497048.1">
    <property type="nucleotide sequence ID" value="NZ_BSPO01000002.1"/>
</dbReference>
<evidence type="ECO:0000256" key="3">
    <source>
        <dbReference type="ARBA" id="ARBA00022692"/>
    </source>
</evidence>
<protein>
    <recommendedName>
        <fullName evidence="6 7">Lipopolysaccharide export system protein LptC</fullName>
    </recommendedName>
</protein>
<keyword evidence="4 6" id="KW-1133">Transmembrane helix</keyword>
<comment type="caution">
    <text evidence="8">The sequence shown here is derived from an EMBL/GenBank/DDBJ whole genome shotgun (WGS) entry which is preliminary data.</text>
</comment>
<dbReference type="GO" id="GO:0030288">
    <property type="term" value="C:outer membrane-bounded periplasmic space"/>
    <property type="evidence" value="ECO:0007669"/>
    <property type="project" value="TreeGrafter"/>
</dbReference>
<organism evidence="8 9">
    <name type="scientific">Paraferrimonas haliotis</name>
    <dbReference type="NCBI Taxonomy" id="2013866"/>
    <lineage>
        <taxon>Bacteria</taxon>
        <taxon>Pseudomonadati</taxon>
        <taxon>Pseudomonadota</taxon>
        <taxon>Gammaproteobacteria</taxon>
        <taxon>Alteromonadales</taxon>
        <taxon>Ferrimonadaceae</taxon>
        <taxon>Paraferrimonas</taxon>
    </lineage>
</organism>
<comment type="subunit">
    <text evidence="6">Component of the lipopolysaccharide transport and assembly complex. Interacts with LptA and the LptBFG transporter complex.</text>
</comment>
<dbReference type="InterPro" id="IPR052363">
    <property type="entry name" value="LPS_export_LptC"/>
</dbReference>
<dbReference type="EMBL" id="BSPO01000002">
    <property type="protein sequence ID" value="GLS83399.1"/>
    <property type="molecule type" value="Genomic_DNA"/>
</dbReference>
<evidence type="ECO:0000256" key="5">
    <source>
        <dbReference type="ARBA" id="ARBA00023136"/>
    </source>
</evidence>
<evidence type="ECO:0000313" key="9">
    <source>
        <dbReference type="Proteomes" id="UP001157439"/>
    </source>
</evidence>
<comment type="function">
    <text evidence="7">Required for the translocation of lipopolysaccharide (LPS) from the inner membrane to the outer membrane.</text>
</comment>
<keyword evidence="2 6" id="KW-0997">Cell inner membrane</keyword>
<sequence length="186" mass="20615">MSRVTIITLLMFAIATGLYWQVQQKRAADQSSADDGTYQPDFVATELNSRVYDEAGNLSSRVHADSMEHYQALNLTIFGAPRYNVFPNEGGSQWQLSAKTGTLNNDTQNVLLEEGVLIEAISPNEPIKNITTSYLEVDLNSMIMTSNKALFVEGDDFDLTGVGLFADLNENKVNLLKQVEGTYHVE</sequence>
<dbReference type="PIRSF" id="PIRSF028513">
    <property type="entry name" value="LptC"/>
    <property type="match status" value="1"/>
</dbReference>
<evidence type="ECO:0000256" key="6">
    <source>
        <dbReference type="HAMAP-Rule" id="MF_01915"/>
    </source>
</evidence>
<gene>
    <name evidence="6 8" type="primary">lptC</name>
    <name evidence="8" type="ORF">GCM10007894_13760</name>
</gene>
<accession>A0AA37TLL6</accession>
<evidence type="ECO:0000256" key="2">
    <source>
        <dbReference type="ARBA" id="ARBA00022519"/>
    </source>
</evidence>
<evidence type="ECO:0000313" key="8">
    <source>
        <dbReference type="EMBL" id="GLS83399.1"/>
    </source>
</evidence>
<dbReference type="GO" id="GO:0015221">
    <property type="term" value="F:lipopolysaccharide transmembrane transporter activity"/>
    <property type="evidence" value="ECO:0007669"/>
    <property type="project" value="InterPro"/>
</dbReference>
<dbReference type="GO" id="GO:0043165">
    <property type="term" value="P:Gram-negative-bacterium-type cell outer membrane assembly"/>
    <property type="evidence" value="ECO:0007669"/>
    <property type="project" value="UniProtKB-UniRule"/>
</dbReference>
<keyword evidence="9" id="KW-1185">Reference proteome</keyword>
<keyword evidence="5 6" id="KW-0472">Membrane</keyword>
<dbReference type="NCBIfam" id="TIGR04409">
    <property type="entry name" value="LptC_YrbK"/>
    <property type="match status" value="1"/>
</dbReference>
<dbReference type="Pfam" id="PF06835">
    <property type="entry name" value="LptC"/>
    <property type="match status" value="1"/>
</dbReference>
<keyword evidence="1 6" id="KW-1003">Cell membrane</keyword>
<dbReference type="AlphaFoldDB" id="A0AA37TLL6"/>
<comment type="subcellular location">
    <subcellularLocation>
        <location evidence="6">Cell inner membrane</location>
        <topology evidence="6">Single-pass membrane protein</topology>
    </subcellularLocation>
</comment>
<evidence type="ECO:0000256" key="7">
    <source>
        <dbReference type="PIRNR" id="PIRNR028513"/>
    </source>
</evidence>
<comment type="similarity">
    <text evidence="6 7">Belongs to the LptC family.</text>
</comment>
<keyword evidence="3 6" id="KW-0812">Transmembrane</keyword>